<proteinExistence type="predicted"/>
<keyword evidence="2" id="KW-1185">Reference proteome</keyword>
<accession>A0ACC2QUN3</accession>
<evidence type="ECO:0000313" key="2">
    <source>
        <dbReference type="Proteomes" id="UP001231649"/>
    </source>
</evidence>
<dbReference type="Proteomes" id="UP001231649">
    <property type="component" value="Chromosome 15"/>
</dbReference>
<evidence type="ECO:0000313" key="1">
    <source>
        <dbReference type="EMBL" id="KAJ8725867.1"/>
    </source>
</evidence>
<dbReference type="EMBL" id="CM056791">
    <property type="protein sequence ID" value="KAJ8725867.1"/>
    <property type="molecule type" value="Genomic_DNA"/>
</dbReference>
<comment type="caution">
    <text evidence="1">The sequence shown here is derived from an EMBL/GenBank/DDBJ whole genome shotgun (WGS) entry which is preliminary data.</text>
</comment>
<reference evidence="1" key="1">
    <citation type="submission" date="2023-03" db="EMBL/GenBank/DDBJ databases">
        <title>Chromosome-level genomes of two armyworms, Mythimna separata and Mythimna loreyi, provide insights into the biosynthesis and reception of sex pheromones.</title>
        <authorList>
            <person name="Zhao H."/>
        </authorList>
    </citation>
    <scope>NUCLEOTIDE SEQUENCE</scope>
    <source>
        <strain evidence="1">BeijingLab</strain>
    </source>
</reference>
<protein>
    <submittedName>
        <fullName evidence="1">Uncharacterized protein</fullName>
    </submittedName>
</protein>
<name>A0ACC2QUN3_9NEOP</name>
<organism evidence="1 2">
    <name type="scientific">Mythimna loreyi</name>
    <dbReference type="NCBI Taxonomy" id="667449"/>
    <lineage>
        <taxon>Eukaryota</taxon>
        <taxon>Metazoa</taxon>
        <taxon>Ecdysozoa</taxon>
        <taxon>Arthropoda</taxon>
        <taxon>Hexapoda</taxon>
        <taxon>Insecta</taxon>
        <taxon>Pterygota</taxon>
        <taxon>Neoptera</taxon>
        <taxon>Endopterygota</taxon>
        <taxon>Lepidoptera</taxon>
        <taxon>Glossata</taxon>
        <taxon>Ditrysia</taxon>
        <taxon>Noctuoidea</taxon>
        <taxon>Noctuidae</taxon>
        <taxon>Noctuinae</taxon>
        <taxon>Hadenini</taxon>
        <taxon>Mythimna</taxon>
    </lineage>
</organism>
<gene>
    <name evidence="1" type="ORF">PYW08_004050</name>
</gene>
<sequence>MFTKTLLVHLIVYCLSDFAYGNREDKFFRTDYNYLETTQAFYKIHTSKQTWGDAKRFCALEGASLFYPDDRAEANAVISLWQTIQPNVRWAFVGISDIVTEGVFETIDGKLVSEVYNQWQRGEPNDLNGDEDCVHLNLAGDLNDYRCDGKSYFICKKTLSSLVWDDLCNMPELGYTLFEAVGKCYKLHTTPLSWTEAHTVCHAEQTHLAVVSDQVEADYLANLTESAARRRIEGNYLKGMFHAGFHNRLHENWQTVRGSPIPSDASLWWDMHLPSEADHEQCGSMFYTGRLNIVNCDTKSLFICERQMDDSLGEEERYQ</sequence>